<accession>A0A6N9NFU6</accession>
<sequence>MDTNSRLKPKKTIETFFSKNIEKIEKDTQSSNFPNTAKALFQNIRKLEQISKGSYSINDNFYSSKILQRVAIELYLVGHYIYVRTSKDKSDEVGEDYYKYYYCQEGFKRENYNAMTQDSITNVKGERGLARLIQNHPEFSFMKDADYIEINRKANLFDIKKIISALNNEYNNSDFSDLHNFMTKLTEIYNETSSYIHGGPIAESEFLELNMSEKKSEIKNVQDWCSSLTRHAKTNYLTFLGSTDYQEYLMPVKNILEK</sequence>
<protein>
    <submittedName>
        <fullName evidence="1">Uncharacterized protein</fullName>
    </submittedName>
</protein>
<evidence type="ECO:0000313" key="1">
    <source>
        <dbReference type="EMBL" id="NBG65506.1"/>
    </source>
</evidence>
<organism evidence="1 2">
    <name type="scientific">Acidiluteibacter ferrifornacis</name>
    <dbReference type="NCBI Taxonomy" id="2692424"/>
    <lineage>
        <taxon>Bacteria</taxon>
        <taxon>Pseudomonadati</taxon>
        <taxon>Bacteroidota</taxon>
        <taxon>Flavobacteriia</taxon>
        <taxon>Flavobacteriales</taxon>
        <taxon>Cryomorphaceae</taxon>
        <taxon>Acidiluteibacter</taxon>
    </lineage>
</organism>
<proteinExistence type="predicted"/>
<keyword evidence="2" id="KW-1185">Reference proteome</keyword>
<evidence type="ECO:0000313" key="2">
    <source>
        <dbReference type="Proteomes" id="UP000470771"/>
    </source>
</evidence>
<comment type="caution">
    <text evidence="1">The sequence shown here is derived from an EMBL/GenBank/DDBJ whole genome shotgun (WGS) entry which is preliminary data.</text>
</comment>
<dbReference type="Proteomes" id="UP000470771">
    <property type="component" value="Unassembled WGS sequence"/>
</dbReference>
<name>A0A6N9NFU6_9FLAO</name>
<dbReference type="AlphaFoldDB" id="A0A6N9NFU6"/>
<reference evidence="1 2" key="1">
    <citation type="submission" date="2019-12" db="EMBL/GenBank/DDBJ databases">
        <authorList>
            <person name="Zhao J."/>
        </authorList>
    </citation>
    <scope>NUCLEOTIDE SEQUENCE [LARGE SCALE GENOMIC DNA]</scope>
    <source>
        <strain evidence="1 2">S-15</strain>
    </source>
</reference>
<dbReference type="RefSeq" id="WP_160632459.1">
    <property type="nucleotide sequence ID" value="NZ_WWNE01000005.1"/>
</dbReference>
<dbReference type="EMBL" id="WWNE01000005">
    <property type="protein sequence ID" value="NBG65506.1"/>
    <property type="molecule type" value="Genomic_DNA"/>
</dbReference>
<gene>
    <name evidence="1" type="ORF">GQN54_05225</name>
</gene>